<keyword evidence="3" id="KW-0645">Protease</keyword>
<feature type="transmembrane region" description="Helical" evidence="1">
    <location>
        <begin position="36"/>
        <end position="54"/>
    </location>
</feature>
<comment type="caution">
    <text evidence="3">The sequence shown here is derived from an EMBL/GenBank/DDBJ whole genome shotgun (WGS) entry which is preliminary data.</text>
</comment>
<dbReference type="AlphaFoldDB" id="A0A5B2X9Q0"/>
<reference evidence="3 4" key="1">
    <citation type="submission" date="2019-09" db="EMBL/GenBank/DDBJ databases">
        <title>Goodfellowia gen. nov., a new genus of the Pseudonocardineae related to Actinoalloteichus, containing Goodfellowia coeruleoviolacea gen. nov., comb. nov. gen. nov., comb. nov.</title>
        <authorList>
            <person name="Labeda D."/>
        </authorList>
    </citation>
    <scope>NUCLEOTIDE SEQUENCE [LARGE SCALE GENOMIC DNA]</scope>
    <source>
        <strain evidence="3 4">AN110305</strain>
    </source>
</reference>
<reference evidence="3 4" key="2">
    <citation type="submission" date="2019-09" db="EMBL/GenBank/DDBJ databases">
        <authorList>
            <person name="Jin C."/>
        </authorList>
    </citation>
    <scope>NUCLEOTIDE SEQUENCE [LARGE SCALE GENOMIC DNA]</scope>
    <source>
        <strain evidence="3 4">AN110305</strain>
    </source>
</reference>
<evidence type="ECO:0000256" key="1">
    <source>
        <dbReference type="SAM" id="Phobius"/>
    </source>
</evidence>
<feature type="domain" description="CAAX prenyl protease 2/Lysostaphin resistance protein A-like" evidence="2">
    <location>
        <begin position="108"/>
        <end position="205"/>
    </location>
</feature>
<feature type="transmembrane region" description="Helical" evidence="1">
    <location>
        <begin position="192"/>
        <end position="211"/>
    </location>
</feature>
<keyword evidence="3" id="KW-0482">Metalloprotease</keyword>
<keyword evidence="3" id="KW-0378">Hydrolase</keyword>
<organism evidence="3 4">
    <name type="scientific">Solihabitans fulvus</name>
    <dbReference type="NCBI Taxonomy" id="1892852"/>
    <lineage>
        <taxon>Bacteria</taxon>
        <taxon>Bacillati</taxon>
        <taxon>Actinomycetota</taxon>
        <taxon>Actinomycetes</taxon>
        <taxon>Pseudonocardiales</taxon>
        <taxon>Pseudonocardiaceae</taxon>
        <taxon>Solihabitans</taxon>
    </lineage>
</organism>
<dbReference type="Pfam" id="PF02517">
    <property type="entry name" value="Rce1-like"/>
    <property type="match status" value="1"/>
</dbReference>
<dbReference type="PANTHER" id="PTHR35797:SF1">
    <property type="entry name" value="PROTEASE"/>
    <property type="match status" value="1"/>
</dbReference>
<accession>A0A5B2X9Q0</accession>
<feature type="transmembrane region" description="Helical" evidence="1">
    <location>
        <begin position="74"/>
        <end position="93"/>
    </location>
</feature>
<name>A0A5B2X9Q0_9PSEU</name>
<keyword evidence="1" id="KW-0812">Transmembrane</keyword>
<sequence>MPALGVFLLVTFLAAGALGVLQGSTAIPTEVIQLTQFGPAIGVLAVAVGWRSRVRESLAGAFRAAGRVGARGPLLLATAPLIIAAAAIAYGLLTGDARLTPPSALDNPFAVIVVAQLIGACGEEIGWRCFLQPLLRRRFSALTSSIVVGVLWGVWHVQVLAQAPVYAVAFLLATTSMSVVLGLALDRVRAHRLLLAGGFHTLINLGLLLCMDEETGAVLPMVLLGASCLVAAALWIWRAPTTRTTT</sequence>
<dbReference type="GO" id="GO:0080120">
    <property type="term" value="P:CAAX-box protein maturation"/>
    <property type="evidence" value="ECO:0007669"/>
    <property type="project" value="UniProtKB-ARBA"/>
</dbReference>
<dbReference type="InterPro" id="IPR003675">
    <property type="entry name" value="Rce1/LyrA-like_dom"/>
</dbReference>
<evidence type="ECO:0000313" key="4">
    <source>
        <dbReference type="Proteomes" id="UP000323454"/>
    </source>
</evidence>
<dbReference type="GO" id="GO:0004175">
    <property type="term" value="F:endopeptidase activity"/>
    <property type="evidence" value="ECO:0007669"/>
    <property type="project" value="UniProtKB-ARBA"/>
</dbReference>
<dbReference type="GO" id="GO:0006508">
    <property type="term" value="P:proteolysis"/>
    <property type="evidence" value="ECO:0007669"/>
    <property type="project" value="UniProtKB-KW"/>
</dbReference>
<feature type="transmembrane region" description="Helical" evidence="1">
    <location>
        <begin position="217"/>
        <end position="237"/>
    </location>
</feature>
<feature type="transmembrane region" description="Helical" evidence="1">
    <location>
        <begin position="163"/>
        <end position="185"/>
    </location>
</feature>
<protein>
    <submittedName>
        <fullName evidence="3">CPBP family intramembrane metalloprotease</fullName>
    </submittedName>
</protein>
<dbReference type="InterPro" id="IPR042150">
    <property type="entry name" value="MmRce1-like"/>
</dbReference>
<evidence type="ECO:0000259" key="2">
    <source>
        <dbReference type="Pfam" id="PF02517"/>
    </source>
</evidence>
<keyword evidence="1" id="KW-0472">Membrane</keyword>
<dbReference type="PANTHER" id="PTHR35797">
    <property type="entry name" value="PROTEASE-RELATED"/>
    <property type="match status" value="1"/>
</dbReference>
<dbReference type="GO" id="GO:0008237">
    <property type="term" value="F:metallopeptidase activity"/>
    <property type="evidence" value="ECO:0007669"/>
    <property type="project" value="UniProtKB-KW"/>
</dbReference>
<gene>
    <name evidence="3" type="ORF">F0L68_21470</name>
</gene>
<feature type="transmembrane region" description="Helical" evidence="1">
    <location>
        <begin position="108"/>
        <end position="127"/>
    </location>
</feature>
<dbReference type="OrthoDB" id="3693644at2"/>
<evidence type="ECO:0000313" key="3">
    <source>
        <dbReference type="EMBL" id="KAA2259582.1"/>
    </source>
</evidence>
<keyword evidence="1" id="KW-1133">Transmembrane helix</keyword>
<feature type="transmembrane region" description="Helical" evidence="1">
    <location>
        <begin position="139"/>
        <end position="157"/>
    </location>
</feature>
<keyword evidence="4" id="KW-1185">Reference proteome</keyword>
<proteinExistence type="predicted"/>
<dbReference type="EMBL" id="VUOB01000038">
    <property type="protein sequence ID" value="KAA2259582.1"/>
    <property type="molecule type" value="Genomic_DNA"/>
</dbReference>
<dbReference type="Proteomes" id="UP000323454">
    <property type="component" value="Unassembled WGS sequence"/>
</dbReference>